<sequence>LYLANCFPSIDTHFSLYWFTNFSSKISKFREL</sequence>
<evidence type="ECO:0000313" key="1">
    <source>
        <dbReference type="EMBL" id="KRY63211.1"/>
    </source>
</evidence>
<protein>
    <submittedName>
        <fullName evidence="1">Uncharacterized protein</fullName>
    </submittedName>
</protein>
<keyword evidence="2" id="KW-1185">Reference proteome</keyword>
<reference evidence="1 2" key="1">
    <citation type="submission" date="2015-01" db="EMBL/GenBank/DDBJ databases">
        <title>Evolution of Trichinella species and genotypes.</title>
        <authorList>
            <person name="Korhonen P.K."/>
            <person name="Edoardo P."/>
            <person name="Giuseppe L.R."/>
            <person name="Gasser R.B."/>
        </authorList>
    </citation>
    <scope>NUCLEOTIDE SEQUENCE [LARGE SCALE GENOMIC DNA]</scope>
    <source>
        <strain evidence="1">ISS1029</strain>
    </source>
</reference>
<feature type="non-terminal residue" evidence="1">
    <location>
        <position position="32"/>
    </location>
</feature>
<proteinExistence type="predicted"/>
<evidence type="ECO:0000313" key="2">
    <source>
        <dbReference type="Proteomes" id="UP000055024"/>
    </source>
</evidence>
<comment type="caution">
    <text evidence="1">The sequence shown here is derived from an EMBL/GenBank/DDBJ whole genome shotgun (WGS) entry which is preliminary data.</text>
</comment>
<organism evidence="1 2">
    <name type="scientific">Trichinella zimbabwensis</name>
    <dbReference type="NCBI Taxonomy" id="268475"/>
    <lineage>
        <taxon>Eukaryota</taxon>
        <taxon>Metazoa</taxon>
        <taxon>Ecdysozoa</taxon>
        <taxon>Nematoda</taxon>
        <taxon>Enoplea</taxon>
        <taxon>Dorylaimia</taxon>
        <taxon>Trichinellida</taxon>
        <taxon>Trichinellidae</taxon>
        <taxon>Trichinella</taxon>
    </lineage>
</organism>
<dbReference type="AlphaFoldDB" id="A0A0V1DP81"/>
<name>A0A0V1DP81_9BILA</name>
<feature type="non-terminal residue" evidence="1">
    <location>
        <position position="1"/>
    </location>
</feature>
<dbReference type="EMBL" id="JYDP01008840">
    <property type="protein sequence ID" value="KRY63211.1"/>
    <property type="molecule type" value="Genomic_DNA"/>
</dbReference>
<accession>A0A0V1DP81</accession>
<dbReference type="Proteomes" id="UP000055024">
    <property type="component" value="Unassembled WGS sequence"/>
</dbReference>
<gene>
    <name evidence="1" type="ORF">T11_637</name>
</gene>